<keyword evidence="2" id="KW-0863">Zinc-finger</keyword>
<dbReference type="GO" id="GO:0045041">
    <property type="term" value="P:protein import into mitochondrial intermembrane space"/>
    <property type="evidence" value="ECO:0007669"/>
    <property type="project" value="TreeGrafter"/>
</dbReference>
<organism evidence="5 6">
    <name type="scientific">Halobacillus aidingensis</name>
    <dbReference type="NCBI Taxonomy" id="240303"/>
    <lineage>
        <taxon>Bacteria</taxon>
        <taxon>Bacillati</taxon>
        <taxon>Bacillota</taxon>
        <taxon>Bacilli</taxon>
        <taxon>Bacillales</taxon>
        <taxon>Bacillaceae</taxon>
        <taxon>Halobacillus</taxon>
    </lineage>
</organism>
<dbReference type="InterPro" id="IPR008913">
    <property type="entry name" value="Znf_CHY"/>
</dbReference>
<dbReference type="SUPFAM" id="SSF161219">
    <property type="entry name" value="CHY zinc finger-like"/>
    <property type="match status" value="1"/>
</dbReference>
<dbReference type="PROSITE" id="PS51266">
    <property type="entry name" value="ZF_CHY"/>
    <property type="match status" value="1"/>
</dbReference>
<reference evidence="6" key="1">
    <citation type="submission" date="2016-10" db="EMBL/GenBank/DDBJ databases">
        <authorList>
            <person name="Varghese N."/>
            <person name="Submissions S."/>
        </authorList>
    </citation>
    <scope>NUCLEOTIDE SEQUENCE [LARGE SCALE GENOMIC DNA]</scope>
    <source>
        <strain evidence="6">CGMCC 1.3703</strain>
    </source>
</reference>
<dbReference type="Pfam" id="PF05495">
    <property type="entry name" value="zf-CHY"/>
    <property type="match status" value="1"/>
</dbReference>
<keyword evidence="1" id="KW-0479">Metal-binding</keyword>
<dbReference type="GO" id="GO:0008270">
    <property type="term" value="F:zinc ion binding"/>
    <property type="evidence" value="ECO:0007669"/>
    <property type="project" value="UniProtKB-KW"/>
</dbReference>
<sequence length="107" mass="12699">MGKTPLVKGNQVDNQTRCAHYRSEVDIIAIRFHCCGEYYACYSCHQELADHEPSRWPKRLWDELAILCGSCNHELTIHEYMNFPRCPVCEHEFNEGCRLHYPLYFEM</sequence>
<proteinExistence type="predicted"/>
<evidence type="ECO:0000256" key="1">
    <source>
        <dbReference type="ARBA" id="ARBA00022723"/>
    </source>
</evidence>
<dbReference type="STRING" id="240303.SAMN05421677_11579"/>
<dbReference type="PIRSF" id="PIRSF017292">
    <property type="entry name" value="UCP017292_Znf_CHY"/>
    <property type="match status" value="1"/>
</dbReference>
<feature type="domain" description="CHY-type" evidence="4">
    <location>
        <begin position="11"/>
        <end position="91"/>
    </location>
</feature>
<dbReference type="InterPro" id="IPR037274">
    <property type="entry name" value="Znf_CHY_sf"/>
</dbReference>
<evidence type="ECO:0000313" key="6">
    <source>
        <dbReference type="Proteomes" id="UP000198860"/>
    </source>
</evidence>
<gene>
    <name evidence="5" type="ORF">SAMN05421677_11579</name>
</gene>
<dbReference type="PANTHER" id="PTHR28082">
    <property type="entry name" value="ZINC FINGER PROTEIN"/>
    <property type="match status" value="1"/>
</dbReference>
<dbReference type="RefSeq" id="WP_089653463.1">
    <property type="nucleotide sequence ID" value="NZ_FNIZ01000015.1"/>
</dbReference>
<dbReference type="PANTHER" id="PTHR28082:SF1">
    <property type="entry name" value="HELPER OF TIM PROTEIN 13"/>
    <property type="match status" value="1"/>
</dbReference>
<keyword evidence="6" id="KW-1185">Reference proteome</keyword>
<keyword evidence="3" id="KW-0862">Zinc</keyword>
<accession>A0A1H0RKT8</accession>
<protein>
    <submittedName>
        <fullName evidence="5">Uncharacterized protein, contains Zn-finger domain of CHY type</fullName>
    </submittedName>
</protein>
<evidence type="ECO:0000259" key="4">
    <source>
        <dbReference type="PROSITE" id="PS51266"/>
    </source>
</evidence>
<dbReference type="AlphaFoldDB" id="A0A1H0RKT8"/>
<evidence type="ECO:0000256" key="2">
    <source>
        <dbReference type="ARBA" id="ARBA00022771"/>
    </source>
</evidence>
<dbReference type="InterPro" id="IPR052604">
    <property type="entry name" value="Mito_Tim_assembly_helper"/>
</dbReference>
<dbReference type="Proteomes" id="UP000198860">
    <property type="component" value="Unassembled WGS sequence"/>
</dbReference>
<name>A0A1H0RKT8_HALAD</name>
<dbReference type="OrthoDB" id="882119at2"/>
<evidence type="ECO:0000313" key="5">
    <source>
        <dbReference type="EMBL" id="SDP29859.1"/>
    </source>
</evidence>
<dbReference type="InterPro" id="IPR016694">
    <property type="entry name" value="UCP017292"/>
</dbReference>
<evidence type="ECO:0000256" key="3">
    <source>
        <dbReference type="ARBA" id="ARBA00022833"/>
    </source>
</evidence>
<dbReference type="EMBL" id="FNIZ01000015">
    <property type="protein sequence ID" value="SDP29859.1"/>
    <property type="molecule type" value="Genomic_DNA"/>
</dbReference>